<dbReference type="AlphaFoldDB" id="A0AAD8A5H8"/>
<name>A0AAD8A5H8_DIPPU</name>
<dbReference type="EMBL" id="JASPKZ010003845">
    <property type="protein sequence ID" value="KAJ9592127.1"/>
    <property type="molecule type" value="Genomic_DNA"/>
</dbReference>
<feature type="non-terminal residue" evidence="2">
    <location>
        <position position="97"/>
    </location>
</feature>
<accession>A0AAD8A5H8</accession>
<comment type="caution">
    <text evidence="2">The sequence shown here is derived from an EMBL/GenBank/DDBJ whole genome shotgun (WGS) entry which is preliminary data.</text>
</comment>
<evidence type="ECO:0000256" key="1">
    <source>
        <dbReference type="SAM" id="Phobius"/>
    </source>
</evidence>
<organism evidence="2 3">
    <name type="scientific">Diploptera punctata</name>
    <name type="common">Pacific beetle cockroach</name>
    <dbReference type="NCBI Taxonomy" id="6984"/>
    <lineage>
        <taxon>Eukaryota</taxon>
        <taxon>Metazoa</taxon>
        <taxon>Ecdysozoa</taxon>
        <taxon>Arthropoda</taxon>
        <taxon>Hexapoda</taxon>
        <taxon>Insecta</taxon>
        <taxon>Pterygota</taxon>
        <taxon>Neoptera</taxon>
        <taxon>Polyneoptera</taxon>
        <taxon>Dictyoptera</taxon>
        <taxon>Blattodea</taxon>
        <taxon>Blaberoidea</taxon>
        <taxon>Blaberidae</taxon>
        <taxon>Diplopterinae</taxon>
        <taxon>Diploptera</taxon>
    </lineage>
</organism>
<reference evidence="2" key="1">
    <citation type="journal article" date="2023" name="IScience">
        <title>Live-bearing cockroach genome reveals convergent evolutionary mechanisms linked to viviparity in insects and beyond.</title>
        <authorList>
            <person name="Fouks B."/>
            <person name="Harrison M.C."/>
            <person name="Mikhailova A.A."/>
            <person name="Marchal E."/>
            <person name="English S."/>
            <person name="Carruthers M."/>
            <person name="Jennings E.C."/>
            <person name="Chiamaka E.L."/>
            <person name="Frigard R.A."/>
            <person name="Pippel M."/>
            <person name="Attardo G.M."/>
            <person name="Benoit J.B."/>
            <person name="Bornberg-Bauer E."/>
            <person name="Tobe S.S."/>
        </authorList>
    </citation>
    <scope>NUCLEOTIDE SEQUENCE</scope>
    <source>
        <strain evidence="2">Stay&amp;Tobe</strain>
    </source>
</reference>
<protein>
    <submittedName>
        <fullName evidence="2">Uncharacterized protein</fullName>
    </submittedName>
</protein>
<proteinExistence type="predicted"/>
<evidence type="ECO:0000313" key="2">
    <source>
        <dbReference type="EMBL" id="KAJ9592127.1"/>
    </source>
</evidence>
<keyword evidence="3" id="KW-1185">Reference proteome</keyword>
<dbReference type="Proteomes" id="UP001233999">
    <property type="component" value="Unassembled WGS sequence"/>
</dbReference>
<gene>
    <name evidence="2" type="ORF">L9F63_001355</name>
</gene>
<keyword evidence="1" id="KW-0812">Transmembrane</keyword>
<keyword evidence="1" id="KW-0472">Membrane</keyword>
<keyword evidence="1" id="KW-1133">Transmembrane helix</keyword>
<feature type="non-terminal residue" evidence="2">
    <location>
        <position position="1"/>
    </location>
</feature>
<reference evidence="2" key="2">
    <citation type="submission" date="2023-05" db="EMBL/GenBank/DDBJ databases">
        <authorList>
            <person name="Fouks B."/>
        </authorList>
    </citation>
    <scope>NUCLEOTIDE SEQUENCE</scope>
    <source>
        <strain evidence="2">Stay&amp;Tobe</strain>
        <tissue evidence="2">Testes</tissue>
    </source>
</reference>
<sequence>LKHEKEKGKLGISYNVPFLHITMALTCQFTRCHFMCYPFPFPILLFLPYFLSLSLLFQIYSIRGCARNSVIDPLRSLPCTIFKFYILSLFKTVFNAV</sequence>
<evidence type="ECO:0000313" key="3">
    <source>
        <dbReference type="Proteomes" id="UP001233999"/>
    </source>
</evidence>
<feature type="transmembrane region" description="Helical" evidence="1">
    <location>
        <begin position="12"/>
        <end position="31"/>
    </location>
</feature>
<feature type="transmembrane region" description="Helical" evidence="1">
    <location>
        <begin position="37"/>
        <end position="57"/>
    </location>
</feature>